<reference evidence="1 2" key="1">
    <citation type="submission" date="2016-01" db="EMBL/GenBank/DDBJ databases">
        <title>Characterization of the Clostridium difficile lineages that are prevalent in Hong Kong and China.</title>
        <authorList>
            <person name="Kwok J.S.-L."/>
            <person name="Lam W.-Y."/>
            <person name="Ip M."/>
            <person name="Chan T.-F."/>
            <person name="Hawkey P.M."/>
            <person name="Tsui S.K.-W."/>
        </authorList>
    </citation>
    <scope>NUCLEOTIDE SEQUENCE [LARGE SCALE GENOMIC DNA]</scope>
    <source>
        <strain evidence="1 2">300064</strain>
    </source>
</reference>
<dbReference type="NCBIfam" id="TIGR00099">
    <property type="entry name" value="Cof-subfamily"/>
    <property type="match status" value="1"/>
</dbReference>
<accession>A0A2S7FE39</accession>
<dbReference type="Gene3D" id="3.30.1240.10">
    <property type="match status" value="1"/>
</dbReference>
<dbReference type="GO" id="GO:0005829">
    <property type="term" value="C:cytosol"/>
    <property type="evidence" value="ECO:0007669"/>
    <property type="project" value="TreeGrafter"/>
</dbReference>
<dbReference type="SFLD" id="SFLDG01144">
    <property type="entry name" value="C2.B.4:_PGP_Like"/>
    <property type="match status" value="1"/>
</dbReference>
<sequence length="290" mass="32546">MIKLIASDMDGTLINSDHTISQENLEAIKEAESRGIKFAIVTGRAYDDVRPLIDEYNLDCECVALNGGEYYDKAGNVIEGIYIDKNKVREILNVMMTGEFSVEIYTDKGYYTTNTEEETLRGMIKRAKTFHKDLNSDSEYIKFAKANPHFINMNYITDIDEFLKSNVKIAKFVTFGESEKEVIELRKKLEKLSGLAISSSFITNIEVNDSKATKGAILAKVSEQFGFNRDEVAVLGDGLNDYSMFKEFPNSIAMENAIPEIKEIAKYITESNDDAGVGKAINRVLNGEIE</sequence>
<dbReference type="Proteomes" id="UP000238081">
    <property type="component" value="Unassembled WGS sequence"/>
</dbReference>
<dbReference type="Gene3D" id="3.40.50.1000">
    <property type="entry name" value="HAD superfamily/HAD-like"/>
    <property type="match status" value="1"/>
</dbReference>
<comment type="caution">
    <text evidence="1">The sequence shown here is derived from an EMBL/GenBank/DDBJ whole genome shotgun (WGS) entry which is preliminary data.</text>
</comment>
<name>A0A2S7FE39_CLOBU</name>
<organism evidence="1 2">
    <name type="scientific">Clostridium butyricum</name>
    <dbReference type="NCBI Taxonomy" id="1492"/>
    <lineage>
        <taxon>Bacteria</taxon>
        <taxon>Bacillati</taxon>
        <taxon>Bacillota</taxon>
        <taxon>Clostridia</taxon>
        <taxon>Eubacteriales</taxon>
        <taxon>Clostridiaceae</taxon>
        <taxon>Clostridium</taxon>
    </lineage>
</organism>
<dbReference type="RefSeq" id="WP_043663916.1">
    <property type="nucleotide sequence ID" value="NZ_JBNONY010000004.1"/>
</dbReference>
<evidence type="ECO:0000313" key="2">
    <source>
        <dbReference type="Proteomes" id="UP000238081"/>
    </source>
</evidence>
<dbReference type="PANTHER" id="PTHR10000">
    <property type="entry name" value="PHOSPHOSERINE PHOSPHATASE"/>
    <property type="match status" value="1"/>
</dbReference>
<dbReference type="SUPFAM" id="SSF56784">
    <property type="entry name" value="HAD-like"/>
    <property type="match status" value="1"/>
</dbReference>
<gene>
    <name evidence="1" type="ORF">AWN73_08290</name>
</gene>
<evidence type="ECO:0000313" key="1">
    <source>
        <dbReference type="EMBL" id="PPV17308.1"/>
    </source>
</evidence>
<dbReference type="InterPro" id="IPR000150">
    <property type="entry name" value="Cof"/>
</dbReference>
<dbReference type="EMBL" id="LRDH01000035">
    <property type="protein sequence ID" value="PPV17308.1"/>
    <property type="molecule type" value="Genomic_DNA"/>
</dbReference>
<dbReference type="InterPro" id="IPR023214">
    <property type="entry name" value="HAD_sf"/>
</dbReference>
<dbReference type="CDD" id="cd07516">
    <property type="entry name" value="HAD_Pase"/>
    <property type="match status" value="1"/>
</dbReference>
<dbReference type="InterPro" id="IPR006379">
    <property type="entry name" value="HAD-SF_hydro_IIB"/>
</dbReference>
<dbReference type="Pfam" id="PF08282">
    <property type="entry name" value="Hydrolase_3"/>
    <property type="match status" value="1"/>
</dbReference>
<dbReference type="SFLD" id="SFLDS00003">
    <property type="entry name" value="Haloacid_Dehalogenase"/>
    <property type="match status" value="1"/>
</dbReference>
<dbReference type="PANTHER" id="PTHR10000:SF55">
    <property type="entry name" value="5-AMINO-6-(5-PHOSPHO-D-RIBITYLAMINO)URACIL PHOSPHATASE YCSE"/>
    <property type="match status" value="1"/>
</dbReference>
<dbReference type="SFLD" id="SFLDG01140">
    <property type="entry name" value="C2.B:_Phosphomannomutase_and_P"/>
    <property type="match status" value="1"/>
</dbReference>
<dbReference type="InterPro" id="IPR036412">
    <property type="entry name" value="HAD-like_sf"/>
</dbReference>
<dbReference type="GO" id="GO:0016791">
    <property type="term" value="F:phosphatase activity"/>
    <property type="evidence" value="ECO:0007669"/>
    <property type="project" value="TreeGrafter"/>
</dbReference>
<dbReference type="AlphaFoldDB" id="A0A2S7FE39"/>
<protein>
    <submittedName>
        <fullName evidence="1">Haloacid dehalogenase</fullName>
    </submittedName>
</protein>
<dbReference type="NCBIfam" id="TIGR01484">
    <property type="entry name" value="HAD-SF-IIB"/>
    <property type="match status" value="1"/>
</dbReference>
<proteinExistence type="predicted"/>
<dbReference type="GO" id="GO:0000287">
    <property type="term" value="F:magnesium ion binding"/>
    <property type="evidence" value="ECO:0007669"/>
    <property type="project" value="TreeGrafter"/>
</dbReference>